<dbReference type="InterPro" id="IPR055256">
    <property type="entry name" value="KH_1_KHDC4/BBP-like"/>
</dbReference>
<feature type="region of interest" description="Disordered" evidence="2">
    <location>
        <begin position="254"/>
        <end position="313"/>
    </location>
</feature>
<organism evidence="4 5">
    <name type="scientific">Eschrichtius robustus</name>
    <name type="common">California gray whale</name>
    <name type="synonym">Eschrichtius gibbosus</name>
    <dbReference type="NCBI Taxonomy" id="9764"/>
    <lineage>
        <taxon>Eukaryota</taxon>
        <taxon>Metazoa</taxon>
        <taxon>Chordata</taxon>
        <taxon>Craniata</taxon>
        <taxon>Vertebrata</taxon>
        <taxon>Euteleostomi</taxon>
        <taxon>Mammalia</taxon>
        <taxon>Eutheria</taxon>
        <taxon>Laurasiatheria</taxon>
        <taxon>Artiodactyla</taxon>
        <taxon>Whippomorpha</taxon>
        <taxon>Cetacea</taxon>
        <taxon>Mysticeti</taxon>
        <taxon>Eschrichtiidae</taxon>
        <taxon>Eschrichtius</taxon>
    </lineage>
</organism>
<dbReference type="Gene3D" id="3.30.1370.10">
    <property type="entry name" value="K Homology domain, type 1"/>
    <property type="match status" value="1"/>
</dbReference>
<dbReference type="PANTHER" id="PTHR11208">
    <property type="entry name" value="RNA-BINDING PROTEIN RELATED"/>
    <property type="match status" value="1"/>
</dbReference>
<evidence type="ECO:0000256" key="2">
    <source>
        <dbReference type="SAM" id="MobiDB-lite"/>
    </source>
</evidence>
<evidence type="ECO:0000259" key="3">
    <source>
        <dbReference type="Pfam" id="PF22675"/>
    </source>
</evidence>
<dbReference type="GO" id="GO:0003729">
    <property type="term" value="F:mRNA binding"/>
    <property type="evidence" value="ECO:0007669"/>
    <property type="project" value="TreeGrafter"/>
</dbReference>
<gene>
    <name evidence="4" type="ORF">J1605_007509</name>
</gene>
<protein>
    <recommendedName>
        <fullName evidence="3">KHDC4/BBP-like KH-domain type I domain-containing protein</fullName>
    </recommendedName>
</protein>
<feature type="compositionally biased region" description="Basic residues" evidence="2">
    <location>
        <begin position="293"/>
        <end position="303"/>
    </location>
</feature>
<dbReference type="GO" id="GO:0005634">
    <property type="term" value="C:nucleus"/>
    <property type="evidence" value="ECO:0007669"/>
    <property type="project" value="TreeGrafter"/>
</dbReference>
<dbReference type="InterPro" id="IPR045071">
    <property type="entry name" value="BBP-like"/>
</dbReference>
<comment type="caution">
    <text evidence="4">The sequence shown here is derived from an EMBL/GenBank/DDBJ whole genome shotgun (WGS) entry which is preliminary data.</text>
</comment>
<dbReference type="GO" id="GO:0000381">
    <property type="term" value="P:regulation of alternative mRNA splicing, via spliceosome"/>
    <property type="evidence" value="ECO:0007669"/>
    <property type="project" value="TreeGrafter"/>
</dbReference>
<dbReference type="PANTHER" id="PTHR11208:SF29">
    <property type="entry name" value="KH DOMAIN-CONTAINING, RNA-BINDING, SIGNAL TRANSDUCTION-ASSOCIATED PROTEIN 3"/>
    <property type="match status" value="1"/>
</dbReference>
<dbReference type="Pfam" id="PF22675">
    <property type="entry name" value="KH-I_KHDC4-BBP"/>
    <property type="match status" value="1"/>
</dbReference>
<feature type="domain" description="KHDC4/BBP-like KH-domain type I" evidence="3">
    <location>
        <begin position="85"/>
        <end position="149"/>
    </location>
</feature>
<evidence type="ECO:0000256" key="1">
    <source>
        <dbReference type="ARBA" id="ARBA00022884"/>
    </source>
</evidence>
<evidence type="ECO:0000313" key="4">
    <source>
        <dbReference type="EMBL" id="KAJ8784953.1"/>
    </source>
</evidence>
<name>A0AB34GXV3_ESCRO</name>
<keyword evidence="1" id="KW-0694">RNA-binding</keyword>
<dbReference type="Proteomes" id="UP001159641">
    <property type="component" value="Unassembled WGS sequence"/>
</dbReference>
<proteinExistence type="predicted"/>
<accession>A0AB34GXV3</accession>
<reference evidence="4 5" key="1">
    <citation type="submission" date="2022-11" db="EMBL/GenBank/DDBJ databases">
        <title>Whole genome sequence of Eschrichtius robustus ER-17-0199.</title>
        <authorList>
            <person name="Bruniche-Olsen A."/>
            <person name="Black A.N."/>
            <person name="Fields C.J."/>
            <person name="Walden K."/>
            <person name="Dewoody J.A."/>
        </authorList>
    </citation>
    <scope>NUCLEOTIDE SEQUENCE [LARGE SCALE GENOMIC DNA]</scope>
    <source>
        <strain evidence="4">ER-17-0199</strain>
        <tissue evidence="4">Blubber</tissue>
    </source>
</reference>
<dbReference type="InterPro" id="IPR036612">
    <property type="entry name" value="KH_dom_type_1_sf"/>
</dbReference>
<dbReference type="EMBL" id="JAIQCJ010002027">
    <property type="protein sequence ID" value="KAJ8784953.1"/>
    <property type="molecule type" value="Genomic_DNA"/>
</dbReference>
<sequence length="377" mass="41196">MLMRDCRPLTTSALVAHSHCHQVLWLSPNACRGGPRQATGPIAVCGSAVQAVGIHTPGSTSHPDSQTELSPSTHLGGLGAAVSFQAFNFVGKLLGPRGNSLKRLQEETLTKMSILGKGSMRDKAKEEELRKSGEAKYFHLNDDLHVLIEVFAPPAEAYARMGHALEEIKKFLIPDYNDEIRQAQLQELTYLNGGSENADVPVVRGKPTLRTRGVPTPAITSHSFDTQMEIVEACVSPVSSDSTRLVHCRISSVEQCQGKGRSRGPAGGSRGTARDADFQGSPFHARASESRKRTSHSQSKRRPPSWVQTSTAAPNTRDLRRLYLGQLLLGELMGGKSWPVEHHRSLPPDRGRWQGRDGELHPFALAERTLGAQRVIF</sequence>
<dbReference type="FunFam" id="3.30.1370.10:FF:000163">
    <property type="entry name" value="KH domain-containing, RNA-binding, signal transduction-associated protein 3"/>
    <property type="match status" value="1"/>
</dbReference>
<keyword evidence="5" id="KW-1185">Reference proteome</keyword>
<dbReference type="SUPFAM" id="SSF54791">
    <property type="entry name" value="Eukaryotic type KH-domain (KH-domain type I)"/>
    <property type="match status" value="1"/>
</dbReference>
<evidence type="ECO:0000313" key="5">
    <source>
        <dbReference type="Proteomes" id="UP001159641"/>
    </source>
</evidence>
<dbReference type="AlphaFoldDB" id="A0AB34GXV3"/>